<keyword evidence="3" id="KW-1185">Reference proteome</keyword>
<feature type="region of interest" description="Disordered" evidence="1">
    <location>
        <begin position="263"/>
        <end position="311"/>
    </location>
</feature>
<dbReference type="OrthoDB" id="1671977at2759"/>
<feature type="compositionally biased region" description="Polar residues" evidence="1">
    <location>
        <begin position="282"/>
        <end position="305"/>
    </location>
</feature>
<feature type="region of interest" description="Disordered" evidence="1">
    <location>
        <begin position="34"/>
        <end position="72"/>
    </location>
</feature>
<dbReference type="Proteomes" id="UP000631114">
    <property type="component" value="Unassembled WGS sequence"/>
</dbReference>
<sequence>MDDFTAPSFSLGIDLEPHIDNFTAPSFSLGFDFDENIQNETTSRKHSRQIEDEEDEMFQKTETEDGPSPPRVLKRLKKGVVKEGQFREKKKDVFLVKNFDDDDIEEFSQEDDKCRVEHSPKEKSSICSSSKFTLRCQKVLNTKISSKPKASKSTPASNASTSTNLGATEDKLMFPKLTVSPLRRFQLLDSDSDEPLVAEDQRNSATKVDAFGKQRCKPSQSMTGSKEKRANESASTCQAEDLWKDFSPVKIQTPALDEFCKENAASAKGKGIGQSIEGGLPSSFSRGSPQKSSISNIGNQHGNPSNPLPPAYRYFYHDDPKIQRLVRNRLPYFFPLSVDDSRGNPNADAAINYLSQFGQNESSSHGSRKRGSGGGSKRGNNFNDSHAEEVSVVSGKRVSRQKSARIPKDAGKRRVSANCSSVGQWYTGEDGNKVTRIYK</sequence>
<proteinExistence type="predicted"/>
<feature type="region of interest" description="Disordered" evidence="1">
    <location>
        <begin position="143"/>
        <end position="170"/>
    </location>
</feature>
<gene>
    <name evidence="2" type="ORF">IFM89_023305</name>
</gene>
<dbReference type="AlphaFoldDB" id="A0A835GYR3"/>
<name>A0A835GYR3_9MAGN</name>
<feature type="region of interest" description="Disordered" evidence="1">
    <location>
        <begin position="357"/>
        <end position="417"/>
    </location>
</feature>
<accession>A0A835GYR3</accession>
<evidence type="ECO:0000313" key="3">
    <source>
        <dbReference type="Proteomes" id="UP000631114"/>
    </source>
</evidence>
<feature type="compositionally biased region" description="Low complexity" evidence="1">
    <location>
        <begin position="145"/>
        <end position="164"/>
    </location>
</feature>
<evidence type="ECO:0000256" key="1">
    <source>
        <dbReference type="SAM" id="MobiDB-lite"/>
    </source>
</evidence>
<comment type="caution">
    <text evidence="2">The sequence shown here is derived from an EMBL/GenBank/DDBJ whole genome shotgun (WGS) entry which is preliminary data.</text>
</comment>
<reference evidence="2 3" key="1">
    <citation type="submission" date="2020-10" db="EMBL/GenBank/DDBJ databases">
        <title>The Coptis chinensis genome and diversification of protoberbering-type alkaloids.</title>
        <authorList>
            <person name="Wang B."/>
            <person name="Shu S."/>
            <person name="Song C."/>
            <person name="Liu Y."/>
        </authorList>
    </citation>
    <scope>NUCLEOTIDE SEQUENCE [LARGE SCALE GENOMIC DNA]</scope>
    <source>
        <strain evidence="2">HL-2020</strain>
        <tissue evidence="2">Leaf</tissue>
    </source>
</reference>
<dbReference type="EMBL" id="JADFTS010000009">
    <property type="protein sequence ID" value="KAF9589371.1"/>
    <property type="molecule type" value="Genomic_DNA"/>
</dbReference>
<feature type="region of interest" description="Disordered" evidence="1">
    <location>
        <begin position="189"/>
        <end position="237"/>
    </location>
</feature>
<dbReference type="PANTHER" id="PTHR38371">
    <property type="entry name" value="RHO GTPASE-ACTIVATING PROTEIN"/>
    <property type="match status" value="1"/>
</dbReference>
<protein>
    <submittedName>
        <fullName evidence="2">Uncharacterized protein</fullName>
    </submittedName>
</protein>
<dbReference type="PANTHER" id="PTHR38371:SF1">
    <property type="entry name" value="RHO GTPASE-ACTIVATING PROTEIN"/>
    <property type="match status" value="1"/>
</dbReference>
<evidence type="ECO:0000313" key="2">
    <source>
        <dbReference type="EMBL" id="KAF9589371.1"/>
    </source>
</evidence>
<organism evidence="2 3">
    <name type="scientific">Coptis chinensis</name>
    <dbReference type="NCBI Taxonomy" id="261450"/>
    <lineage>
        <taxon>Eukaryota</taxon>
        <taxon>Viridiplantae</taxon>
        <taxon>Streptophyta</taxon>
        <taxon>Embryophyta</taxon>
        <taxon>Tracheophyta</taxon>
        <taxon>Spermatophyta</taxon>
        <taxon>Magnoliopsida</taxon>
        <taxon>Ranunculales</taxon>
        <taxon>Ranunculaceae</taxon>
        <taxon>Coptidoideae</taxon>
        <taxon>Coptis</taxon>
    </lineage>
</organism>